<gene>
    <name evidence="13 16" type="primary">yidC</name>
    <name evidence="16" type="ORF">NQT62_04155</name>
</gene>
<dbReference type="InterPro" id="IPR028055">
    <property type="entry name" value="YidC/Oxa/ALB_C"/>
</dbReference>
<feature type="domain" description="Membrane insertase YidC/Oxa/ALB C-terminal" evidence="14">
    <location>
        <begin position="370"/>
        <end position="560"/>
    </location>
</feature>
<dbReference type="InterPro" id="IPR019998">
    <property type="entry name" value="Membr_insert_YidC"/>
</dbReference>
<dbReference type="NCBIfam" id="NF002352">
    <property type="entry name" value="PRK01318.1-3"/>
    <property type="match status" value="1"/>
</dbReference>
<keyword evidence="8 13" id="KW-1133">Transmembrane helix</keyword>
<keyword evidence="9 13" id="KW-0472">Membrane</keyword>
<dbReference type="HAMAP" id="MF_01810">
    <property type="entry name" value="YidC_type1"/>
    <property type="match status" value="1"/>
</dbReference>
<dbReference type="NCBIfam" id="TIGR03593">
    <property type="entry name" value="yidC_nterm"/>
    <property type="match status" value="1"/>
</dbReference>
<dbReference type="RefSeq" id="WP_256763327.1">
    <property type="nucleotide sequence ID" value="NZ_JANIGO010000001.1"/>
</dbReference>
<comment type="similarity">
    <text evidence="2 13">Belongs to the OXA1/ALB3/YidC family. Type 1 subfamily.</text>
</comment>
<evidence type="ECO:0000256" key="9">
    <source>
        <dbReference type="ARBA" id="ARBA00023136"/>
    </source>
</evidence>
<keyword evidence="10 13" id="KW-0143">Chaperone</keyword>
<organism evidence="16 17">
    <name type="scientific">Limnobacter humi</name>
    <dbReference type="NCBI Taxonomy" id="1778671"/>
    <lineage>
        <taxon>Bacteria</taxon>
        <taxon>Pseudomonadati</taxon>
        <taxon>Pseudomonadota</taxon>
        <taxon>Betaproteobacteria</taxon>
        <taxon>Burkholderiales</taxon>
        <taxon>Burkholderiaceae</taxon>
        <taxon>Limnobacter</taxon>
    </lineage>
</organism>
<dbReference type="EMBL" id="JANIGO010000001">
    <property type="protein sequence ID" value="MCQ8895635.1"/>
    <property type="molecule type" value="Genomic_DNA"/>
</dbReference>
<dbReference type="InterPro" id="IPR038221">
    <property type="entry name" value="YidC_periplasmic_sf"/>
</dbReference>
<evidence type="ECO:0000256" key="3">
    <source>
        <dbReference type="ARBA" id="ARBA00015325"/>
    </source>
</evidence>
<evidence type="ECO:0000259" key="14">
    <source>
        <dbReference type="Pfam" id="PF02096"/>
    </source>
</evidence>
<dbReference type="InterPro" id="IPR028053">
    <property type="entry name" value="Membr_insert_YidC_N"/>
</dbReference>
<evidence type="ECO:0000256" key="12">
    <source>
        <dbReference type="ARBA" id="ARBA00033342"/>
    </source>
</evidence>
<dbReference type="PANTHER" id="PTHR12428:SF65">
    <property type="entry name" value="CYTOCHROME C OXIDASE ASSEMBLY PROTEIN COX18, MITOCHONDRIAL"/>
    <property type="match status" value="1"/>
</dbReference>
<evidence type="ECO:0000256" key="13">
    <source>
        <dbReference type="HAMAP-Rule" id="MF_01810"/>
    </source>
</evidence>
<keyword evidence="5 13" id="KW-1003">Cell membrane</keyword>
<evidence type="ECO:0000259" key="15">
    <source>
        <dbReference type="Pfam" id="PF14849"/>
    </source>
</evidence>
<dbReference type="PRINTS" id="PR01900">
    <property type="entry name" value="YIDCPROTEIN"/>
</dbReference>
<dbReference type="CDD" id="cd19961">
    <property type="entry name" value="EcYidC-like_peri"/>
    <property type="match status" value="1"/>
</dbReference>
<feature type="domain" description="Membrane insertase YidC N-terminal" evidence="15">
    <location>
        <begin position="87"/>
        <end position="359"/>
    </location>
</feature>
<protein>
    <recommendedName>
        <fullName evidence="3 13">Membrane protein insertase YidC</fullName>
    </recommendedName>
    <alternativeName>
        <fullName evidence="12 13">Foldase YidC</fullName>
    </alternativeName>
    <alternativeName>
        <fullName evidence="11 13">Membrane integrase YidC</fullName>
    </alternativeName>
    <alternativeName>
        <fullName evidence="13">Membrane protein YidC</fullName>
    </alternativeName>
</protein>
<comment type="subcellular location">
    <subcellularLocation>
        <location evidence="1">Cell inner membrane</location>
        <topology evidence="1">Multi-pass membrane protein</topology>
    </subcellularLocation>
    <subcellularLocation>
        <location evidence="13">Cell membrane</location>
        <topology evidence="13">Multi-pass membrane protein</topology>
    </subcellularLocation>
</comment>
<reference evidence="16 17" key="1">
    <citation type="submission" date="2022-07" db="EMBL/GenBank/DDBJ databases">
        <authorList>
            <person name="Xamxidin M."/>
            <person name="Wu M."/>
        </authorList>
    </citation>
    <scope>NUCLEOTIDE SEQUENCE [LARGE SCALE GENOMIC DNA]</scope>
    <source>
        <strain evidence="16 17">NBRC 111650</strain>
    </source>
</reference>
<name>A0ABT1WDN4_9BURK</name>
<evidence type="ECO:0000256" key="7">
    <source>
        <dbReference type="ARBA" id="ARBA00022927"/>
    </source>
</evidence>
<feature type="transmembrane region" description="Helical" evidence="13">
    <location>
        <begin position="483"/>
        <end position="505"/>
    </location>
</feature>
<feature type="transmembrane region" description="Helical" evidence="13">
    <location>
        <begin position="370"/>
        <end position="391"/>
    </location>
</feature>
<keyword evidence="4 13" id="KW-0813">Transport</keyword>
<evidence type="ECO:0000313" key="17">
    <source>
        <dbReference type="Proteomes" id="UP001204142"/>
    </source>
</evidence>
<dbReference type="Gene3D" id="2.70.98.90">
    <property type="match status" value="1"/>
</dbReference>
<evidence type="ECO:0000256" key="6">
    <source>
        <dbReference type="ARBA" id="ARBA00022692"/>
    </source>
</evidence>
<comment type="subunit">
    <text evidence="13">Interacts with the Sec translocase complex via SecD. Specifically interacts with transmembrane segments of nascent integral membrane proteins during membrane integration.</text>
</comment>
<keyword evidence="7 13" id="KW-0653">Protein transport</keyword>
<comment type="caution">
    <text evidence="16">The sequence shown here is derived from an EMBL/GenBank/DDBJ whole genome shotgun (WGS) entry which is preliminary data.</text>
</comment>
<proteinExistence type="inferred from homology"/>
<feature type="transmembrane region" description="Helical" evidence="13">
    <location>
        <begin position="526"/>
        <end position="546"/>
    </location>
</feature>
<evidence type="ECO:0000313" key="16">
    <source>
        <dbReference type="EMBL" id="MCQ8895635.1"/>
    </source>
</evidence>
<evidence type="ECO:0000256" key="1">
    <source>
        <dbReference type="ARBA" id="ARBA00004429"/>
    </source>
</evidence>
<evidence type="ECO:0000256" key="5">
    <source>
        <dbReference type="ARBA" id="ARBA00022475"/>
    </source>
</evidence>
<dbReference type="Proteomes" id="UP001204142">
    <property type="component" value="Unassembled WGS sequence"/>
</dbReference>
<dbReference type="InterPro" id="IPR047196">
    <property type="entry name" value="YidC_ALB_C"/>
</dbReference>
<keyword evidence="17" id="KW-1185">Reference proteome</keyword>
<dbReference type="PRINTS" id="PR00701">
    <property type="entry name" value="60KDINNERMP"/>
</dbReference>
<dbReference type="InterPro" id="IPR001708">
    <property type="entry name" value="YidC/ALB3/OXA1/COX18"/>
</dbReference>
<dbReference type="NCBIfam" id="NF002353">
    <property type="entry name" value="PRK01318.1-4"/>
    <property type="match status" value="1"/>
</dbReference>
<dbReference type="NCBIfam" id="TIGR03592">
    <property type="entry name" value="yidC_oxa1_cterm"/>
    <property type="match status" value="1"/>
</dbReference>
<dbReference type="Pfam" id="PF14849">
    <property type="entry name" value="YidC_periplas"/>
    <property type="match status" value="1"/>
</dbReference>
<feature type="transmembrane region" description="Helical" evidence="13">
    <location>
        <begin position="433"/>
        <end position="456"/>
    </location>
</feature>
<evidence type="ECO:0000256" key="10">
    <source>
        <dbReference type="ARBA" id="ARBA00023186"/>
    </source>
</evidence>
<comment type="function">
    <text evidence="13">Required for the insertion and/or proper folding and/or complex formation of integral membrane proteins into the membrane. Involved in integration of membrane proteins that insert both dependently and independently of the Sec translocase complex, as well as at least some lipoproteins. Aids folding of multispanning membrane proteins.</text>
</comment>
<evidence type="ECO:0000256" key="8">
    <source>
        <dbReference type="ARBA" id="ARBA00022989"/>
    </source>
</evidence>
<keyword evidence="6 13" id="KW-0812">Transmembrane</keyword>
<sequence>METRRLILLMIFTLSLIMLWDNYQASQGHPTLFGMPTGAASDSKQANAKPAVTVQAANDLPQAAAPVGGVGDTPSAEPVKVAAAETLTVRTDVLELQFSTQGGQLISSKLLQHPKAGDPTLPVQLFEQSDKRTYVAQAGLVGVAGAPNHRTLFEVVQKPGEPTAEKPTQQLKLRAVSGNLETLYVYTFTKGSYQIGFEMDVKNLGEQAVTPSAYVQITRDGNPLSTDSKFYSTFTGPAVYSPEGKYQKVKFESINKNAAEYTKNTDAGWVAMVQHYFVSAIVAQAGPRENFVRKVEDNLYSFGVVSPLGAVAPGQTAKYTSVVYTGPQDQRVLEKVAPGLELVVDYGWLTVIAQPIYWLLEKIHSVVGNWGWAIVLLTLLIKLAFFPLSAASYRSMAKMRKIGPRMQALKEQYGDDKMGFQRAMMDMYKREKINPLGGCMPIVVQIPVFISLYWVLLASVEMRNAPWYWVADLASPDDLITRFLPIALGFKLGILPIVMAITMFIQTKLNPTPPDPVQAKVMMVMPLVFSVMFVFFPAGLVLYWVVNNILSITQQWVITRKIESGAEQ</sequence>
<evidence type="ECO:0000256" key="2">
    <source>
        <dbReference type="ARBA" id="ARBA00010527"/>
    </source>
</evidence>
<dbReference type="Pfam" id="PF02096">
    <property type="entry name" value="60KD_IMP"/>
    <property type="match status" value="1"/>
</dbReference>
<dbReference type="PANTHER" id="PTHR12428">
    <property type="entry name" value="OXA1"/>
    <property type="match status" value="1"/>
</dbReference>
<evidence type="ECO:0000256" key="11">
    <source>
        <dbReference type="ARBA" id="ARBA00033245"/>
    </source>
</evidence>
<dbReference type="CDD" id="cd20070">
    <property type="entry name" value="5TM_YidC_Alb3"/>
    <property type="match status" value="1"/>
</dbReference>
<accession>A0ABT1WDN4</accession>
<evidence type="ECO:0000256" key="4">
    <source>
        <dbReference type="ARBA" id="ARBA00022448"/>
    </source>
</evidence>